<dbReference type="Gene3D" id="2.60.40.1180">
    <property type="entry name" value="Golgi alpha-mannosidase II"/>
    <property type="match status" value="1"/>
</dbReference>
<dbReference type="SUPFAM" id="SSF51445">
    <property type="entry name" value="(Trans)glycosidases"/>
    <property type="match status" value="1"/>
</dbReference>
<protein>
    <submittedName>
        <fullName evidence="2">Endoglucanase</fullName>
    </submittedName>
</protein>
<reference evidence="2 3" key="1">
    <citation type="submission" date="2021-01" db="EMBL/GenBank/DDBJ databases">
        <title>Whole genome shotgun sequence of Verrucosispora qiuiae NBRC 106684.</title>
        <authorList>
            <person name="Komaki H."/>
            <person name="Tamura T."/>
        </authorList>
    </citation>
    <scope>NUCLEOTIDE SEQUENCE [LARGE SCALE GENOMIC DNA]</scope>
    <source>
        <strain evidence="2 3">NBRC 106684</strain>
    </source>
</reference>
<name>A0ABQ4JGN7_9ACTN</name>
<dbReference type="EMBL" id="BOPC01000076">
    <property type="protein sequence ID" value="GIJ29586.1"/>
    <property type="molecule type" value="Genomic_DNA"/>
</dbReference>
<sequence>MFLTGWRRESLVGAQRRRKLRSATAIGVTGSLVAGLLAAQTVPGPAAAAGVLTLSVDVSAARHVISPDVYGMNGGDPALVAELGMPVARWGGNASSRYNFKNHTYNTGSDWYFENIVAGPDNTVESFVKTNRDRGTKQVVTVPLIGWVAKDSPQSHPFACGFPATRFPAQDAFDPWDPNCGNGRLNDANLTGAVPTDTSIQVDASFAGEMVSHLVRQFGPASRGGVSIYQLDNEPVLWSSTHRDVHPEPVTYDELGSKGTATAAAIKAADPSAAVLGPSGWGYCEWVASGLDGCAPGADAAAHGGLNLSQWYLKNMKDFSDVHGGKRFLDYFDQHYYPQISGGKDPEANALRLRSTRSLWDPTYVDESWIGPGGVNAPPLQLIRTMKAWVAQYYPGTKVAITEYNWGALDDINGALAQADVLGIFGREGLDLATIWGEPKPTDPGAYAFRMYRNYDGAGSRFGEVSVSAVSSDQGRLAVYAAQRSSDKALTVMVINKTGNDLTSRLAVAGFNGQRTAQRFTYGAADLTSIRRGADLPVISGSVRATYPANSITLLVLPKRRH</sequence>
<dbReference type="InterPro" id="IPR017853">
    <property type="entry name" value="GH"/>
</dbReference>
<dbReference type="InterPro" id="IPR013780">
    <property type="entry name" value="Glyco_hydro_b"/>
</dbReference>
<comment type="caution">
    <text evidence="2">The sequence shown here is derived from an EMBL/GenBank/DDBJ whole genome shotgun (WGS) entry which is preliminary data.</text>
</comment>
<dbReference type="Gene3D" id="3.20.20.80">
    <property type="entry name" value="Glycosidases"/>
    <property type="match status" value="1"/>
</dbReference>
<evidence type="ECO:0000313" key="3">
    <source>
        <dbReference type="Proteomes" id="UP000653076"/>
    </source>
</evidence>
<evidence type="ECO:0000259" key="1">
    <source>
        <dbReference type="Pfam" id="PF12891"/>
    </source>
</evidence>
<gene>
    <name evidence="2" type="ORF">Vqi01_47480</name>
</gene>
<proteinExistence type="predicted"/>
<dbReference type="InterPro" id="IPR024745">
    <property type="entry name" value="GH44_cat"/>
</dbReference>
<keyword evidence="3" id="KW-1185">Reference proteome</keyword>
<feature type="domain" description="Glycoside hydrolase family 44 catalytic" evidence="1">
    <location>
        <begin position="105"/>
        <end position="339"/>
    </location>
</feature>
<dbReference type="Proteomes" id="UP000653076">
    <property type="component" value="Unassembled WGS sequence"/>
</dbReference>
<accession>A0ABQ4JGN7</accession>
<organism evidence="2 3">
    <name type="scientific">Micromonospora qiuiae</name>
    <dbReference type="NCBI Taxonomy" id="502268"/>
    <lineage>
        <taxon>Bacteria</taxon>
        <taxon>Bacillati</taxon>
        <taxon>Actinomycetota</taxon>
        <taxon>Actinomycetes</taxon>
        <taxon>Micromonosporales</taxon>
        <taxon>Micromonosporaceae</taxon>
        <taxon>Micromonospora</taxon>
    </lineage>
</organism>
<evidence type="ECO:0000313" key="2">
    <source>
        <dbReference type="EMBL" id="GIJ29586.1"/>
    </source>
</evidence>
<dbReference type="Pfam" id="PF12891">
    <property type="entry name" value="Glyco_hydro_44"/>
    <property type="match status" value="1"/>
</dbReference>